<feature type="transmembrane region" description="Helical" evidence="7">
    <location>
        <begin position="150"/>
        <end position="169"/>
    </location>
</feature>
<dbReference type="Proteomes" id="UP000038010">
    <property type="component" value="Unassembled WGS sequence"/>
</dbReference>
<name>A0A0N0NHN1_9EURO</name>
<feature type="transmembrane region" description="Helical" evidence="7">
    <location>
        <begin position="78"/>
        <end position="96"/>
    </location>
</feature>
<organism evidence="8 9">
    <name type="scientific">Cyphellophora attinorum</name>
    <dbReference type="NCBI Taxonomy" id="1664694"/>
    <lineage>
        <taxon>Eukaryota</taxon>
        <taxon>Fungi</taxon>
        <taxon>Dikarya</taxon>
        <taxon>Ascomycota</taxon>
        <taxon>Pezizomycotina</taxon>
        <taxon>Eurotiomycetes</taxon>
        <taxon>Chaetothyriomycetidae</taxon>
        <taxon>Chaetothyriales</taxon>
        <taxon>Cyphellophoraceae</taxon>
        <taxon>Cyphellophora</taxon>
    </lineage>
</organism>
<dbReference type="Gene3D" id="1.20.1250.20">
    <property type="entry name" value="MFS general substrate transporter like domains"/>
    <property type="match status" value="1"/>
</dbReference>
<feature type="transmembrane region" description="Helical" evidence="7">
    <location>
        <begin position="314"/>
        <end position="338"/>
    </location>
</feature>
<comment type="caution">
    <text evidence="8">The sequence shown here is derived from an EMBL/GenBank/DDBJ whole genome shotgun (WGS) entry which is preliminary data.</text>
</comment>
<dbReference type="SUPFAM" id="SSF103473">
    <property type="entry name" value="MFS general substrate transporter"/>
    <property type="match status" value="1"/>
</dbReference>
<evidence type="ECO:0008006" key="10">
    <source>
        <dbReference type="Google" id="ProtNLM"/>
    </source>
</evidence>
<dbReference type="InterPro" id="IPR010573">
    <property type="entry name" value="MFS_Str1/Tri12-like"/>
</dbReference>
<keyword evidence="9" id="KW-1185">Reference proteome</keyword>
<keyword evidence="3 7" id="KW-0812">Transmembrane</keyword>
<feature type="transmembrane region" description="Helical" evidence="7">
    <location>
        <begin position="190"/>
        <end position="216"/>
    </location>
</feature>
<dbReference type="EMBL" id="LFJN01000051">
    <property type="protein sequence ID" value="KPI34758.1"/>
    <property type="molecule type" value="Genomic_DNA"/>
</dbReference>
<reference evidence="8 9" key="1">
    <citation type="submission" date="2015-06" db="EMBL/GenBank/DDBJ databases">
        <title>Draft genome of the ant-associated black yeast Phialophora attae CBS 131958.</title>
        <authorList>
            <person name="Moreno L.F."/>
            <person name="Stielow B.J."/>
            <person name="de Hoog S."/>
            <person name="Vicente V.A."/>
            <person name="Weiss V.A."/>
            <person name="de Vries M."/>
            <person name="Cruz L.M."/>
            <person name="Souza E.M."/>
        </authorList>
    </citation>
    <scope>NUCLEOTIDE SEQUENCE [LARGE SCALE GENOMIC DNA]</scope>
    <source>
        <strain evidence="8 9">CBS 131958</strain>
    </source>
</reference>
<dbReference type="PANTHER" id="PTHR23501:SF195">
    <property type="entry name" value="PEP5"/>
    <property type="match status" value="1"/>
</dbReference>
<gene>
    <name evidence="8" type="ORF">AB675_2</name>
</gene>
<keyword evidence="2" id="KW-0813">Transport</keyword>
<evidence type="ECO:0000256" key="5">
    <source>
        <dbReference type="ARBA" id="ARBA00023136"/>
    </source>
</evidence>
<keyword evidence="4 7" id="KW-1133">Transmembrane helix</keyword>
<dbReference type="InterPro" id="IPR036259">
    <property type="entry name" value="MFS_trans_sf"/>
</dbReference>
<feature type="compositionally biased region" description="Basic and acidic residues" evidence="6">
    <location>
        <begin position="8"/>
        <end position="27"/>
    </location>
</feature>
<dbReference type="RefSeq" id="XP_017994721.1">
    <property type="nucleotide sequence ID" value="XM_018143017.1"/>
</dbReference>
<dbReference type="Pfam" id="PF06609">
    <property type="entry name" value="TRI12"/>
    <property type="match status" value="1"/>
</dbReference>
<sequence length="459" mass="48609">MTPPGESAHGDDVNKTAADIDKVTSAAEKKNSHIEKIESNAWDEDEVPELHLRTWIALAAMMLLQFVQLLSLQGPSAVWIQMGLWAVTVAGIVIGYRPPKRHTRYSDLSFAQKLGRTDFIGGAFLASGLTLLLTGLVLGGNQFPWSSARVIALLAVGAVLLVGFGLWEWKGTDSGIFHHDFFRGNRAMAQSFALCLLLMFLEGVLFFSVVVFYPILTATLYESDPLLVVLRGQPNFMGAALSALVWGWISTRFRTIRELLSAGFLLVAAGVIGLATLQPDSGTVAIGMVTLTGIGTASPLIFIITAVQLATPSHLIATATGVTTSVRAIGAAVFIAIYDAALTTGLSKKLPAYVAEAATKAGLPKTSIPAFIAAIASGEASTLATIPGASPAIIGAGVAAFKQAFADSIRLVYIITAPFGILAAVASLFLTDFRKTMNYKVDAPVEDLHRARGPVEEHS</sequence>
<keyword evidence="5 7" id="KW-0472">Membrane</keyword>
<feature type="transmembrane region" description="Helical" evidence="7">
    <location>
        <begin position="236"/>
        <end position="253"/>
    </location>
</feature>
<accession>A0A0N0NHN1</accession>
<evidence type="ECO:0000256" key="6">
    <source>
        <dbReference type="SAM" id="MobiDB-lite"/>
    </source>
</evidence>
<comment type="subcellular location">
    <subcellularLocation>
        <location evidence="1">Membrane</location>
        <topology evidence="1">Multi-pass membrane protein</topology>
    </subcellularLocation>
</comment>
<feature type="region of interest" description="Disordered" evidence="6">
    <location>
        <begin position="1"/>
        <end position="27"/>
    </location>
</feature>
<dbReference type="OrthoDB" id="2587356at2759"/>
<evidence type="ECO:0000256" key="1">
    <source>
        <dbReference type="ARBA" id="ARBA00004141"/>
    </source>
</evidence>
<feature type="transmembrane region" description="Helical" evidence="7">
    <location>
        <begin position="117"/>
        <end position="138"/>
    </location>
</feature>
<dbReference type="VEuPathDB" id="FungiDB:GeneID_28733813"/>
<feature type="transmembrane region" description="Helical" evidence="7">
    <location>
        <begin position="411"/>
        <end position="430"/>
    </location>
</feature>
<protein>
    <recommendedName>
        <fullName evidence="10">HC-toxin efflux carrier TOXA</fullName>
    </recommendedName>
</protein>
<feature type="transmembrane region" description="Helical" evidence="7">
    <location>
        <begin position="284"/>
        <end position="307"/>
    </location>
</feature>
<evidence type="ECO:0000256" key="4">
    <source>
        <dbReference type="ARBA" id="ARBA00022989"/>
    </source>
</evidence>
<evidence type="ECO:0000256" key="2">
    <source>
        <dbReference type="ARBA" id="ARBA00022448"/>
    </source>
</evidence>
<dbReference type="GO" id="GO:0022857">
    <property type="term" value="F:transmembrane transporter activity"/>
    <property type="evidence" value="ECO:0007669"/>
    <property type="project" value="InterPro"/>
</dbReference>
<dbReference type="AlphaFoldDB" id="A0A0N0NHN1"/>
<feature type="transmembrane region" description="Helical" evidence="7">
    <location>
        <begin position="260"/>
        <end position="278"/>
    </location>
</feature>
<evidence type="ECO:0000256" key="3">
    <source>
        <dbReference type="ARBA" id="ARBA00022692"/>
    </source>
</evidence>
<proteinExistence type="predicted"/>
<evidence type="ECO:0000256" key="7">
    <source>
        <dbReference type="SAM" id="Phobius"/>
    </source>
</evidence>
<evidence type="ECO:0000313" key="8">
    <source>
        <dbReference type="EMBL" id="KPI34758.1"/>
    </source>
</evidence>
<dbReference type="GO" id="GO:0005886">
    <property type="term" value="C:plasma membrane"/>
    <property type="evidence" value="ECO:0007669"/>
    <property type="project" value="TreeGrafter"/>
</dbReference>
<dbReference type="PANTHER" id="PTHR23501">
    <property type="entry name" value="MAJOR FACILITATOR SUPERFAMILY"/>
    <property type="match status" value="1"/>
</dbReference>
<evidence type="ECO:0000313" key="9">
    <source>
        <dbReference type="Proteomes" id="UP000038010"/>
    </source>
</evidence>
<dbReference type="GeneID" id="28733813"/>